<keyword evidence="4 11" id="KW-0067">ATP-binding</keyword>
<evidence type="ECO:0000256" key="6">
    <source>
        <dbReference type="ARBA" id="ARBA00023136"/>
    </source>
</evidence>
<keyword evidence="5 8" id="KW-1133">Transmembrane helix</keyword>
<feature type="transmembrane region" description="Helical" evidence="8">
    <location>
        <begin position="119"/>
        <end position="142"/>
    </location>
</feature>
<dbReference type="PANTHER" id="PTHR24221">
    <property type="entry name" value="ATP-BINDING CASSETTE SUB-FAMILY B"/>
    <property type="match status" value="1"/>
</dbReference>
<dbReference type="Gene3D" id="1.20.1560.10">
    <property type="entry name" value="ABC transporter type 1, transmembrane domain"/>
    <property type="match status" value="2"/>
</dbReference>
<evidence type="ECO:0000256" key="8">
    <source>
        <dbReference type="SAM" id="Phobius"/>
    </source>
</evidence>
<dbReference type="PROSITE" id="PS50929">
    <property type="entry name" value="ABC_TM1F"/>
    <property type="match status" value="2"/>
</dbReference>
<dbReference type="GO" id="GO:0140359">
    <property type="term" value="F:ABC-type transporter activity"/>
    <property type="evidence" value="ECO:0007669"/>
    <property type="project" value="InterPro"/>
</dbReference>
<evidence type="ECO:0000259" key="10">
    <source>
        <dbReference type="PROSITE" id="PS50929"/>
    </source>
</evidence>
<keyword evidence="2 8" id="KW-0812">Transmembrane</keyword>
<evidence type="ECO:0000256" key="3">
    <source>
        <dbReference type="ARBA" id="ARBA00022741"/>
    </source>
</evidence>
<proteinExistence type="predicted"/>
<comment type="caution">
    <text evidence="11">The sequence shown here is derived from an EMBL/GenBank/DDBJ whole genome shotgun (WGS) entry which is preliminary data.</text>
</comment>
<dbReference type="EMBL" id="MKQR01000012">
    <property type="protein sequence ID" value="OLR93137.1"/>
    <property type="molecule type" value="Genomic_DNA"/>
</dbReference>
<reference evidence="11 12" key="1">
    <citation type="submission" date="2016-10" db="EMBL/GenBank/DDBJ databases">
        <title>The Draft Genome Sequence of Actinokineospora bangkokensis 44EHWT reveals the biosynthetic pathway of antifungal compounds Thailandins with unusual extender unit butylmalonyl-CoA.</title>
        <authorList>
            <person name="Greule A."/>
            <person name="Intra B."/>
            <person name="Flemming S."/>
            <person name="Rommel M.G."/>
            <person name="Panbangred W."/>
            <person name="Bechthold A."/>
        </authorList>
    </citation>
    <scope>NUCLEOTIDE SEQUENCE [LARGE SCALE GENOMIC DNA]</scope>
    <source>
        <strain evidence="11 12">44EHW</strain>
    </source>
</reference>
<dbReference type="AlphaFoldDB" id="A0A1Q9LM71"/>
<dbReference type="SMART" id="SM00382">
    <property type="entry name" value="AAA"/>
    <property type="match status" value="2"/>
</dbReference>
<evidence type="ECO:0000313" key="12">
    <source>
        <dbReference type="Proteomes" id="UP000186040"/>
    </source>
</evidence>
<dbReference type="GO" id="GO:0042883">
    <property type="term" value="P:cysteine transport"/>
    <property type="evidence" value="ECO:0007669"/>
    <property type="project" value="InterPro"/>
</dbReference>
<keyword evidence="6 8" id="KW-0472">Membrane</keyword>
<comment type="subcellular location">
    <subcellularLocation>
        <location evidence="1">Cell membrane</location>
        <topology evidence="1">Multi-pass membrane protein</topology>
    </subcellularLocation>
</comment>
<dbReference type="CDD" id="cd18584">
    <property type="entry name" value="ABC_6TM_AarD_CydD"/>
    <property type="match status" value="1"/>
</dbReference>
<dbReference type="InterPro" id="IPR003593">
    <property type="entry name" value="AAA+_ATPase"/>
</dbReference>
<dbReference type="Pfam" id="PF00664">
    <property type="entry name" value="ABC_membrane"/>
    <property type="match status" value="1"/>
</dbReference>
<name>A0A1Q9LM71_9PSEU</name>
<sequence>MSPSARRALQGCGALSVLAAVAVVAQAWALAAGVAGVVGGRGLAGWCLPVLAGAVVARSALAWASAVVAARAAAGAKAELRALLVDRALALGPEWVAARGAGELTALATRGLDALDDYFAVYLPALVTAVAAPLGVGAVLLAVDWPSALVVALTVPLIPLFAVVIGRYTEDRVGPAAAAVERLSGYVLELVRALPVLAAFRRARAQGEVVRAVSEAHRTRTLGVLRVAFASAFALELIATLSVALVAVVIGLRLVAGDLPLAVGLFVLVVVPECYLPLRAAGAAHHASEDGLEAVRRVAAIPAAPAGGDRVVRSFTELRVTDLRVRRRGGFAPDGACLVVRPGEVVRLDSPSGSGKSTLLAVLLGFARPESGSVAVDGVPLSTVDMSTWRDVVGWVPQRPVFAEDRVAVPRRWAAEVGVAHLVGRRVAELSTGERQRVAVARALARPGLRLLLLDEPTAHLDAAAAAQVMTAVERAAARGAAVVLATHGVRAEAGPADTAVTAVAHTPRDRPRARLRTLVTGRLVWGALLGAAALTCGVALTALSGWLIARASQQPPILTLSLAVVGVRFFGLARACLRYLERLATHDAAFRTATTLRTRLWADLVRRGPAHALALRRGQALQDLVTDVDTTRDLTPRVLTPPLVALLVAAAAITVQTLVLPGAGAALAAAVLVAGFAAPWLTVHTERNATTTLAATRQSLATTTLTLFEAAPDLLARNETPAYRAQLSALDEKLTRTARRQALSAGLGTALITLALGLATTAAIALAAAQPALNPVLVPILALIPLALAEALTPLTTAATHLPALRAALPAPVDAHPHNQTTSTTMENGGTPGAVDNGLTDRGDCGSGVLLEDVTARWPGAQEAALRDVDLRVAPGERVTVVGPSGAGKSTLGAVLLGFLEPERGRARLVRTAWSPQEPMLVSTSVRENLKLADPHLPDAALRRALDDLGLAHLPLDATATTLSGGEAQRVGLARALLADADLLLADEPTAHLDATSAARVERALDRYPGSVVHISHQRRAGRVVRVLGRTARLDPAPPVRTA</sequence>
<evidence type="ECO:0000256" key="5">
    <source>
        <dbReference type="ARBA" id="ARBA00022989"/>
    </source>
</evidence>
<evidence type="ECO:0000256" key="2">
    <source>
        <dbReference type="ARBA" id="ARBA00022692"/>
    </source>
</evidence>
<feature type="transmembrane region" description="Helical" evidence="8">
    <location>
        <begin position="43"/>
        <end position="70"/>
    </location>
</feature>
<dbReference type="SUPFAM" id="SSF52540">
    <property type="entry name" value="P-loop containing nucleoside triphosphate hydrolases"/>
    <property type="match status" value="2"/>
</dbReference>
<dbReference type="PANTHER" id="PTHR24221:SF654">
    <property type="entry name" value="ATP-BINDING CASSETTE SUB-FAMILY B MEMBER 6"/>
    <property type="match status" value="1"/>
</dbReference>
<feature type="transmembrane region" description="Helical" evidence="8">
    <location>
        <begin position="666"/>
        <end position="684"/>
    </location>
</feature>
<gene>
    <name evidence="11" type="ORF">BJP25_00490</name>
</gene>
<feature type="domain" description="ABC transmembrane type-1" evidence="10">
    <location>
        <begin position="525"/>
        <end position="808"/>
    </location>
</feature>
<feature type="domain" description="ABC transmembrane type-1" evidence="10">
    <location>
        <begin position="14"/>
        <end position="282"/>
    </location>
</feature>
<dbReference type="GO" id="GO:0034775">
    <property type="term" value="P:glutathione transmembrane transport"/>
    <property type="evidence" value="ECO:0007669"/>
    <property type="project" value="InterPro"/>
</dbReference>
<dbReference type="PROSITE" id="PS00211">
    <property type="entry name" value="ABC_TRANSPORTER_1"/>
    <property type="match status" value="1"/>
</dbReference>
<dbReference type="InterPro" id="IPR011527">
    <property type="entry name" value="ABC1_TM_dom"/>
</dbReference>
<dbReference type="InterPro" id="IPR014223">
    <property type="entry name" value="ABC_CydC/D"/>
</dbReference>
<evidence type="ECO:0000256" key="4">
    <source>
        <dbReference type="ARBA" id="ARBA00022840"/>
    </source>
</evidence>
<dbReference type="Proteomes" id="UP000186040">
    <property type="component" value="Unassembled WGS sequence"/>
</dbReference>
<dbReference type="Pfam" id="PF00005">
    <property type="entry name" value="ABC_tran"/>
    <property type="match status" value="2"/>
</dbReference>
<dbReference type="STRING" id="1193682.BJP25_00490"/>
<feature type="domain" description="ABC transporter" evidence="9">
    <location>
        <begin position="850"/>
        <end position="1041"/>
    </location>
</feature>
<evidence type="ECO:0000259" key="9">
    <source>
        <dbReference type="PROSITE" id="PS50893"/>
    </source>
</evidence>
<dbReference type="NCBIfam" id="TIGR02857">
    <property type="entry name" value="CydD"/>
    <property type="match status" value="1"/>
</dbReference>
<feature type="compositionally biased region" description="Polar residues" evidence="7">
    <location>
        <begin position="819"/>
        <end position="829"/>
    </location>
</feature>
<feature type="transmembrane region" description="Helical" evidence="8">
    <location>
        <begin position="227"/>
        <end position="253"/>
    </location>
</feature>
<dbReference type="InterPro" id="IPR036640">
    <property type="entry name" value="ABC1_TM_sf"/>
</dbReference>
<dbReference type="InterPro" id="IPR006311">
    <property type="entry name" value="TAT_signal"/>
</dbReference>
<dbReference type="PROSITE" id="PS50893">
    <property type="entry name" value="ABC_TRANSPORTER_2"/>
    <property type="match status" value="2"/>
</dbReference>
<dbReference type="NCBIfam" id="TIGR02868">
    <property type="entry name" value="CydC"/>
    <property type="match status" value="1"/>
</dbReference>
<dbReference type="SUPFAM" id="SSF90123">
    <property type="entry name" value="ABC transporter transmembrane region"/>
    <property type="match status" value="2"/>
</dbReference>
<dbReference type="GO" id="GO:0005886">
    <property type="term" value="C:plasma membrane"/>
    <property type="evidence" value="ECO:0007669"/>
    <property type="project" value="UniProtKB-SubCell"/>
</dbReference>
<dbReference type="InterPro" id="IPR017871">
    <property type="entry name" value="ABC_transporter-like_CS"/>
</dbReference>
<dbReference type="GO" id="GO:0016887">
    <property type="term" value="F:ATP hydrolysis activity"/>
    <property type="evidence" value="ECO:0007669"/>
    <property type="project" value="InterPro"/>
</dbReference>
<dbReference type="PROSITE" id="PS51318">
    <property type="entry name" value="TAT"/>
    <property type="match status" value="1"/>
</dbReference>
<accession>A0A1Q9LM71</accession>
<feature type="transmembrane region" description="Helical" evidence="8">
    <location>
        <begin position="556"/>
        <end position="574"/>
    </location>
</feature>
<feature type="transmembrane region" description="Helical" evidence="8">
    <location>
        <begin position="148"/>
        <end position="166"/>
    </location>
</feature>
<dbReference type="InterPro" id="IPR027417">
    <property type="entry name" value="P-loop_NTPase"/>
</dbReference>
<dbReference type="InterPro" id="IPR039421">
    <property type="entry name" value="Type_1_exporter"/>
</dbReference>
<dbReference type="OrthoDB" id="9806127at2"/>
<dbReference type="Gene3D" id="3.40.50.300">
    <property type="entry name" value="P-loop containing nucleotide triphosphate hydrolases"/>
    <property type="match status" value="2"/>
</dbReference>
<feature type="region of interest" description="Disordered" evidence="7">
    <location>
        <begin position="816"/>
        <end position="839"/>
    </location>
</feature>
<evidence type="ECO:0000313" key="11">
    <source>
        <dbReference type="EMBL" id="OLR93137.1"/>
    </source>
</evidence>
<feature type="domain" description="ABC transporter" evidence="9">
    <location>
        <begin position="318"/>
        <end position="530"/>
    </location>
</feature>
<protein>
    <submittedName>
        <fullName evidence="11">Glutathione/cysteine ABC transporter permease/ATP-binding protein</fullName>
    </submittedName>
</protein>
<organism evidence="11 12">
    <name type="scientific">Actinokineospora bangkokensis</name>
    <dbReference type="NCBI Taxonomy" id="1193682"/>
    <lineage>
        <taxon>Bacteria</taxon>
        <taxon>Bacillati</taxon>
        <taxon>Actinomycetota</taxon>
        <taxon>Actinomycetes</taxon>
        <taxon>Pseudonocardiales</taxon>
        <taxon>Pseudonocardiaceae</taxon>
        <taxon>Actinokineospora</taxon>
    </lineage>
</organism>
<dbReference type="InterPro" id="IPR014216">
    <property type="entry name" value="ABC_transptr_CydD"/>
</dbReference>
<feature type="transmembrane region" description="Helical" evidence="8">
    <location>
        <begin position="524"/>
        <end position="550"/>
    </location>
</feature>
<keyword evidence="3" id="KW-0547">Nucleotide-binding</keyword>
<dbReference type="GO" id="GO:0045454">
    <property type="term" value="P:cell redox homeostasis"/>
    <property type="evidence" value="ECO:0007669"/>
    <property type="project" value="InterPro"/>
</dbReference>
<dbReference type="InterPro" id="IPR003439">
    <property type="entry name" value="ABC_transporter-like_ATP-bd"/>
</dbReference>
<dbReference type="GO" id="GO:0005524">
    <property type="term" value="F:ATP binding"/>
    <property type="evidence" value="ECO:0007669"/>
    <property type="project" value="UniProtKB-KW"/>
</dbReference>
<evidence type="ECO:0000256" key="7">
    <source>
        <dbReference type="SAM" id="MobiDB-lite"/>
    </source>
</evidence>
<evidence type="ECO:0000256" key="1">
    <source>
        <dbReference type="ARBA" id="ARBA00004651"/>
    </source>
</evidence>
<keyword evidence="12" id="KW-1185">Reference proteome</keyword>
<feature type="transmembrane region" description="Helical" evidence="8">
    <location>
        <begin position="259"/>
        <end position="278"/>
    </location>
</feature>
<feature type="transmembrane region" description="Helical" evidence="8">
    <location>
        <begin position="639"/>
        <end position="660"/>
    </location>
</feature>
<feature type="transmembrane region" description="Helical" evidence="8">
    <location>
        <begin position="743"/>
        <end position="767"/>
    </location>
</feature>